<sequence>MRIVLSIATLFLISFSALAQKEVQKKSGELKLENYKLPTFDETPKVEEPQATLGYKSILSKKEDNYLKKFTFKKEDKVQPIMVQKDKGYDFDEDRKSALNDRLKEATTGNQTTQYLGEYTVETNLIKVMCRDHQEPDGDVVSILVNDEVVVQSVYLESGYKTFFLTLKEGTNHIDFKALNQGTSGPNTAAFVVFDEFGKQITSSQWNLNTGVKASLIIMNKAKETPEEKASNSKEETTKEE</sequence>
<keyword evidence="1" id="KW-0732">Signal</keyword>
<evidence type="ECO:0000313" key="3">
    <source>
        <dbReference type="Proteomes" id="UP001595885"/>
    </source>
</evidence>
<gene>
    <name evidence="2" type="ORF">ACFO3U_09440</name>
</gene>
<protein>
    <submittedName>
        <fullName evidence="2">Uncharacterized protein</fullName>
    </submittedName>
</protein>
<evidence type="ECO:0000256" key="1">
    <source>
        <dbReference type="SAM" id="SignalP"/>
    </source>
</evidence>
<feature type="signal peptide" evidence="1">
    <location>
        <begin position="1"/>
        <end position="19"/>
    </location>
</feature>
<feature type="chain" id="PRO_5046831665" evidence="1">
    <location>
        <begin position="20"/>
        <end position="241"/>
    </location>
</feature>
<reference evidence="3" key="1">
    <citation type="journal article" date="2019" name="Int. J. Syst. Evol. Microbiol.">
        <title>The Global Catalogue of Microorganisms (GCM) 10K type strain sequencing project: providing services to taxonomists for standard genome sequencing and annotation.</title>
        <authorList>
            <consortium name="The Broad Institute Genomics Platform"/>
            <consortium name="The Broad Institute Genome Sequencing Center for Infectious Disease"/>
            <person name="Wu L."/>
            <person name="Ma J."/>
        </authorList>
    </citation>
    <scope>NUCLEOTIDE SEQUENCE [LARGE SCALE GENOMIC DNA]</scope>
    <source>
        <strain evidence="3">CCUG 50349</strain>
    </source>
</reference>
<organism evidence="2 3">
    <name type="scientific">Flavobacterium ponti</name>
    <dbReference type="NCBI Taxonomy" id="665133"/>
    <lineage>
        <taxon>Bacteria</taxon>
        <taxon>Pseudomonadati</taxon>
        <taxon>Bacteroidota</taxon>
        <taxon>Flavobacteriia</taxon>
        <taxon>Flavobacteriales</taxon>
        <taxon>Flavobacteriaceae</taxon>
        <taxon>Flavobacterium</taxon>
    </lineage>
</organism>
<dbReference type="RefSeq" id="WP_379741129.1">
    <property type="nucleotide sequence ID" value="NZ_JBHSGW010000025.1"/>
</dbReference>
<comment type="caution">
    <text evidence="2">The sequence shown here is derived from an EMBL/GenBank/DDBJ whole genome shotgun (WGS) entry which is preliminary data.</text>
</comment>
<dbReference type="Proteomes" id="UP001595885">
    <property type="component" value="Unassembled WGS sequence"/>
</dbReference>
<dbReference type="EMBL" id="JBHSGW010000025">
    <property type="protein sequence ID" value="MFC4740213.1"/>
    <property type="molecule type" value="Genomic_DNA"/>
</dbReference>
<name>A0ABV9P3N0_9FLAO</name>
<accession>A0ABV9P3N0</accession>
<proteinExistence type="predicted"/>
<keyword evidence="3" id="KW-1185">Reference proteome</keyword>
<evidence type="ECO:0000313" key="2">
    <source>
        <dbReference type="EMBL" id="MFC4740213.1"/>
    </source>
</evidence>